<evidence type="ECO:0000313" key="1">
    <source>
        <dbReference type="EMBL" id="AIZ02841.1"/>
    </source>
</evidence>
<reference evidence="1 2" key="1">
    <citation type="submission" date="2014-10" db="EMBL/GenBank/DDBJ databases">
        <title>VR bacteriophages - a small but diverse group of low-temperature viruses.</title>
        <authorList>
            <person name="Kaliniene L."/>
            <person name="Meskys R."/>
            <person name="Simoliunas E."/>
            <person name="Zajanckauskaite A."/>
            <person name="Truncaite L."/>
        </authorList>
    </citation>
    <scope>NUCLEOTIDE SEQUENCE [LARGE SCALE GENOMIC DNA]</scope>
</reference>
<dbReference type="KEGG" id="vg:26640497"/>
<gene>
    <name evidence="1" type="ORF">VR26_204</name>
</gene>
<dbReference type="Pfam" id="PF12322">
    <property type="entry name" value="T4_baseplate"/>
    <property type="match status" value="1"/>
</dbReference>
<accession>A0A0A7HER2</accession>
<evidence type="ECO:0000313" key="2">
    <source>
        <dbReference type="Proteomes" id="UP000030718"/>
    </source>
</evidence>
<dbReference type="Proteomes" id="UP000030718">
    <property type="component" value="Segment"/>
</dbReference>
<dbReference type="GeneID" id="26640497"/>
<dbReference type="EMBL" id="KP007362">
    <property type="protein sequence ID" value="AIZ02841.1"/>
    <property type="molecule type" value="Genomic_DNA"/>
</dbReference>
<dbReference type="InterPro" id="IPR024364">
    <property type="entry name" value="Baseplate_phage_T4-like"/>
</dbReference>
<keyword evidence="2" id="KW-1185">Reference proteome</keyword>
<organism evidence="1 2">
    <name type="scientific">Escherichia phage vB_EcoM_VR26</name>
    <dbReference type="NCBI Taxonomy" id="1567029"/>
    <lineage>
        <taxon>Viruses</taxon>
        <taxon>Duplodnaviria</taxon>
        <taxon>Heunggongvirae</taxon>
        <taxon>Uroviricota</taxon>
        <taxon>Caudoviricetes</taxon>
        <taxon>Pantevenvirales</taxon>
        <taxon>Straboviridae</taxon>
        <taxon>Tevenvirinae</taxon>
        <taxon>Gaprivervirus</taxon>
        <taxon>Gaprivervirus vr26</taxon>
    </lineage>
</organism>
<dbReference type="RefSeq" id="YP_009214041.1">
    <property type="nucleotide sequence ID" value="NC_028957.1"/>
</dbReference>
<dbReference type="OrthoDB" id="7667at10239"/>
<sequence>MANIVRCEMPDGVHRFKPFTVADYRDLLLVRNDMNNKPVEEQKQLLDELLEDYFGEYPKAWRPYIFLKVFTSSIGKTKVPVAFECQKCKKTKQTLFNMSQGPLINPTMETAGIKIQFKFPEVEYKDKSELVLNTIQTVEDSEQKYNWEDLPEETKMQVIDAIDIESLEELLKKMHSIYLPFTYGCCEKHKTEYTDLIDVFKLILNPDEVFVFYQINHLLVKNQYTLDSIMHMIPIERGIALSLVEKDLKK</sequence>
<protein>
    <submittedName>
        <fullName evidence="1">Baseplate hub assembly protein</fullName>
    </submittedName>
</protein>
<name>A0A0A7HER2_9CAUD</name>
<proteinExistence type="predicted"/>